<comment type="caution">
    <text evidence="3">The sequence shown here is derived from an EMBL/GenBank/DDBJ whole genome shotgun (WGS) entry which is preliminary data.</text>
</comment>
<organism evidence="3 4">
    <name type="scientific">Streptomyces monticola</name>
    <dbReference type="NCBI Taxonomy" id="2666263"/>
    <lineage>
        <taxon>Bacteria</taxon>
        <taxon>Bacillati</taxon>
        <taxon>Actinomycetota</taxon>
        <taxon>Actinomycetes</taxon>
        <taxon>Kitasatosporales</taxon>
        <taxon>Streptomycetaceae</taxon>
        <taxon>Streptomyces</taxon>
    </lineage>
</organism>
<proteinExistence type="predicted"/>
<evidence type="ECO:0000256" key="1">
    <source>
        <dbReference type="ARBA" id="ARBA00022801"/>
    </source>
</evidence>
<accession>A0ABW2JJF3</accession>
<gene>
    <name evidence="3" type="ORF">ACFQVC_14620</name>
</gene>
<reference evidence="4" key="1">
    <citation type="journal article" date="2019" name="Int. J. Syst. Evol. Microbiol.">
        <title>The Global Catalogue of Microorganisms (GCM) 10K type strain sequencing project: providing services to taxonomists for standard genome sequencing and annotation.</title>
        <authorList>
            <consortium name="The Broad Institute Genomics Platform"/>
            <consortium name="The Broad Institute Genome Sequencing Center for Infectious Disease"/>
            <person name="Wu L."/>
            <person name="Ma J."/>
        </authorList>
    </citation>
    <scope>NUCLEOTIDE SEQUENCE [LARGE SCALE GENOMIC DNA]</scope>
    <source>
        <strain evidence="4">SYNS20</strain>
    </source>
</reference>
<dbReference type="NCBIfam" id="NF033748">
    <property type="entry name" value="class_F_sortase"/>
    <property type="match status" value="1"/>
</dbReference>
<evidence type="ECO:0000313" key="4">
    <source>
        <dbReference type="Proteomes" id="UP001596523"/>
    </source>
</evidence>
<feature type="region of interest" description="Disordered" evidence="2">
    <location>
        <begin position="216"/>
        <end position="289"/>
    </location>
</feature>
<dbReference type="EMBL" id="JBHTCF010000005">
    <property type="protein sequence ID" value="MFC7305452.1"/>
    <property type="molecule type" value="Genomic_DNA"/>
</dbReference>
<sequence>MASSSYRVLPRVKAPLAGLTTLGVLIGAWMMAEGVRAQEQPPRPPAAGDARSVGAGGTIAPLPASRPVRIRIPAIQVEAPLMGLSLLPDGSLDVPPADVPQLAGWFQDGTSPGAVGTAVTAGHLDSATGPAVFYRLGAVRPGQTVEVDREDGRTAVFTVDNVELVPGDAFPDAKVYGQSDRPELRVITCGGTYTRATGGYQGNTVVYARLTDVREPTAASPSPAPSWSPTAVAPPSPAPSWSPTAVAPPSPAPSWSPTAVAPPSPAPSWSPTPLTPPSPPSPPSPVPSW</sequence>
<dbReference type="InterPro" id="IPR023365">
    <property type="entry name" value="Sortase_dom-sf"/>
</dbReference>
<keyword evidence="4" id="KW-1185">Reference proteome</keyword>
<protein>
    <submittedName>
        <fullName evidence="3">Class F sortase</fullName>
    </submittedName>
</protein>
<feature type="region of interest" description="Disordered" evidence="2">
    <location>
        <begin position="37"/>
        <end position="58"/>
    </location>
</feature>
<evidence type="ECO:0000313" key="3">
    <source>
        <dbReference type="EMBL" id="MFC7305452.1"/>
    </source>
</evidence>
<dbReference type="Proteomes" id="UP001596523">
    <property type="component" value="Unassembled WGS sequence"/>
</dbReference>
<feature type="compositionally biased region" description="Pro residues" evidence="2">
    <location>
        <begin position="222"/>
        <end position="289"/>
    </location>
</feature>
<dbReference type="SUPFAM" id="SSF63817">
    <property type="entry name" value="Sortase"/>
    <property type="match status" value="1"/>
</dbReference>
<dbReference type="InterPro" id="IPR005754">
    <property type="entry name" value="Sortase"/>
</dbReference>
<evidence type="ECO:0000256" key="2">
    <source>
        <dbReference type="SAM" id="MobiDB-lite"/>
    </source>
</evidence>
<dbReference type="InterPro" id="IPR042001">
    <property type="entry name" value="Sortase_F"/>
</dbReference>
<dbReference type="Pfam" id="PF04203">
    <property type="entry name" value="Sortase"/>
    <property type="match status" value="1"/>
</dbReference>
<dbReference type="RefSeq" id="WP_381830813.1">
    <property type="nucleotide sequence ID" value="NZ_JBHTCF010000005.1"/>
</dbReference>
<dbReference type="CDD" id="cd05829">
    <property type="entry name" value="Sortase_F"/>
    <property type="match status" value="1"/>
</dbReference>
<name>A0ABW2JJF3_9ACTN</name>
<dbReference type="Gene3D" id="2.40.260.10">
    <property type="entry name" value="Sortase"/>
    <property type="match status" value="1"/>
</dbReference>
<keyword evidence="1" id="KW-0378">Hydrolase</keyword>